<keyword evidence="2" id="KW-1185">Reference proteome</keyword>
<proteinExistence type="predicted"/>
<dbReference type="Proteomes" id="UP001596103">
    <property type="component" value="Unassembled WGS sequence"/>
</dbReference>
<sequence>MIDVELNNLLYMSEYFLAIDRAGSHQETFVAVGTMFEANTKTAKVVGREVSLFDNPAKSAQAITVIGAVPCNVADARVRRYHADRHAAGAAGISRRGVLRSGSRACATFVRALHFRLPESPRVFHVFQPHSTQRYPSTCRAFNSCIASAGHRAKQASAQGWQGSGSWGQFTLFAPCFTGILK</sequence>
<accession>A0ABW0JE95</accession>
<dbReference type="RefSeq" id="WP_377714300.1">
    <property type="nucleotide sequence ID" value="NZ_JBHSMP010000030.1"/>
</dbReference>
<reference evidence="2" key="1">
    <citation type="journal article" date="2019" name="Int. J. Syst. Evol. Microbiol.">
        <title>The Global Catalogue of Microorganisms (GCM) 10K type strain sequencing project: providing services to taxonomists for standard genome sequencing and annotation.</title>
        <authorList>
            <consortium name="The Broad Institute Genomics Platform"/>
            <consortium name="The Broad Institute Genome Sequencing Center for Infectious Disease"/>
            <person name="Wu L."/>
            <person name="Ma J."/>
        </authorList>
    </citation>
    <scope>NUCLEOTIDE SEQUENCE [LARGE SCALE GENOMIC DNA]</scope>
    <source>
        <strain evidence="2">CCUG 56042</strain>
    </source>
</reference>
<comment type="caution">
    <text evidence="1">The sequence shown here is derived from an EMBL/GenBank/DDBJ whole genome shotgun (WGS) entry which is preliminary data.</text>
</comment>
<protein>
    <submittedName>
        <fullName evidence="1">Uncharacterized protein</fullName>
    </submittedName>
</protein>
<evidence type="ECO:0000313" key="2">
    <source>
        <dbReference type="Proteomes" id="UP001596103"/>
    </source>
</evidence>
<organism evidence="1 2">
    <name type="scientific">Paraburkholderia denitrificans</name>
    <dbReference type="NCBI Taxonomy" id="694025"/>
    <lineage>
        <taxon>Bacteria</taxon>
        <taxon>Pseudomonadati</taxon>
        <taxon>Pseudomonadota</taxon>
        <taxon>Betaproteobacteria</taxon>
        <taxon>Burkholderiales</taxon>
        <taxon>Burkholderiaceae</taxon>
        <taxon>Paraburkholderia</taxon>
    </lineage>
</organism>
<evidence type="ECO:0000313" key="1">
    <source>
        <dbReference type="EMBL" id="MFC5431211.1"/>
    </source>
</evidence>
<name>A0ABW0JE95_9BURK</name>
<dbReference type="EMBL" id="JBHSMP010000030">
    <property type="protein sequence ID" value="MFC5431211.1"/>
    <property type="molecule type" value="Genomic_DNA"/>
</dbReference>
<gene>
    <name evidence="1" type="ORF">ACFPTO_20750</name>
</gene>